<evidence type="ECO:0000256" key="2">
    <source>
        <dbReference type="SAM" id="Phobius"/>
    </source>
</evidence>
<dbReference type="EMBL" id="OB792719">
    <property type="protein sequence ID" value="CAD7423848.1"/>
    <property type="molecule type" value="Genomic_DNA"/>
</dbReference>
<dbReference type="InterPro" id="IPR031878">
    <property type="entry name" value="Commissureless"/>
</dbReference>
<dbReference type="AlphaFoldDB" id="A0A7R9DY10"/>
<gene>
    <name evidence="3" type="ORF">TMSB3V08_LOCUS821</name>
</gene>
<reference evidence="3" key="1">
    <citation type="submission" date="2020-11" db="EMBL/GenBank/DDBJ databases">
        <authorList>
            <person name="Tran Van P."/>
        </authorList>
    </citation>
    <scope>NUCLEOTIDE SEQUENCE</scope>
</reference>
<protein>
    <submittedName>
        <fullName evidence="3">Uncharacterized protein</fullName>
    </submittedName>
</protein>
<accession>A0A7R9DY10</accession>
<organism evidence="3">
    <name type="scientific">Timema monikensis</name>
    <dbReference type="NCBI Taxonomy" id="170555"/>
    <lineage>
        <taxon>Eukaryota</taxon>
        <taxon>Metazoa</taxon>
        <taxon>Ecdysozoa</taxon>
        <taxon>Arthropoda</taxon>
        <taxon>Hexapoda</taxon>
        <taxon>Insecta</taxon>
        <taxon>Pterygota</taxon>
        <taxon>Neoptera</taxon>
        <taxon>Polyneoptera</taxon>
        <taxon>Phasmatodea</taxon>
        <taxon>Timematodea</taxon>
        <taxon>Timematoidea</taxon>
        <taxon>Timematidae</taxon>
        <taxon>Timema</taxon>
    </lineage>
</organism>
<dbReference type="Pfam" id="PF15957">
    <property type="entry name" value="Comm"/>
    <property type="match status" value="1"/>
</dbReference>
<evidence type="ECO:0000313" key="3">
    <source>
        <dbReference type="EMBL" id="CAD7423848.1"/>
    </source>
</evidence>
<keyword evidence="2" id="KW-0472">Membrane</keyword>
<feature type="transmembrane region" description="Helical" evidence="2">
    <location>
        <begin position="40"/>
        <end position="63"/>
    </location>
</feature>
<proteinExistence type="predicted"/>
<keyword evidence="2" id="KW-1133">Transmembrane helix</keyword>
<dbReference type="GO" id="GO:0007411">
    <property type="term" value="P:axon guidance"/>
    <property type="evidence" value="ECO:0007669"/>
    <property type="project" value="InterPro"/>
</dbReference>
<name>A0A7R9DY10_9NEOP</name>
<keyword evidence="2" id="KW-0812">Transmembrane</keyword>
<evidence type="ECO:0000256" key="1">
    <source>
        <dbReference type="SAM" id="MobiDB-lite"/>
    </source>
</evidence>
<feature type="region of interest" description="Disordered" evidence="1">
    <location>
        <begin position="158"/>
        <end position="181"/>
    </location>
</feature>
<sequence length="200" mass="22706">MELHRLIGAPHHLSQHNYTVLVKEVDPPEEGKYDEFLTDVWVGVILTLMVLSCICCICSCLLYHKFQQWKRRVIYPNIRSICHVIEGSRLDVDCIADDEEVRISVLQDRSRPPRNLEGGDYDVESLPSYTLVSGLPSYDEALEQLKIVHEQCAAARATNKTAEPQQKNDGGDGGQPQQQQTSLRLSVAEFLKVYKTYPSF</sequence>